<feature type="chain" id="PRO_5045161145" description="Secreted protein" evidence="2">
    <location>
        <begin position="21"/>
        <end position="128"/>
    </location>
</feature>
<keyword evidence="2" id="KW-0732">Signal</keyword>
<sequence length="128" mass="12726">MRRRWAAAAVLLAWALLHLAAPRPPGPAEPGPDRDTAGVSAAAAVTVTVEEAGAPGPCEENPVLRHVAVRSPRTGEAVGADDGAAACAPAAARDTWPGGTDPRPTGPVGGPQAGGGARGAPELQTFRC</sequence>
<feature type="region of interest" description="Disordered" evidence="1">
    <location>
        <begin position="74"/>
        <end position="128"/>
    </location>
</feature>
<evidence type="ECO:0000256" key="1">
    <source>
        <dbReference type="SAM" id="MobiDB-lite"/>
    </source>
</evidence>
<evidence type="ECO:0000313" key="3">
    <source>
        <dbReference type="EMBL" id="GAA5206564.1"/>
    </source>
</evidence>
<comment type="caution">
    <text evidence="3">The sequence shown here is derived from an EMBL/GenBank/DDBJ whole genome shotgun (WGS) entry which is preliminary data.</text>
</comment>
<dbReference type="Proteomes" id="UP001499878">
    <property type="component" value="Unassembled WGS sequence"/>
</dbReference>
<dbReference type="EMBL" id="BAABJR010000004">
    <property type="protein sequence ID" value="GAA5206564.1"/>
    <property type="molecule type" value="Genomic_DNA"/>
</dbReference>
<feature type="signal peptide" evidence="2">
    <location>
        <begin position="1"/>
        <end position="20"/>
    </location>
</feature>
<feature type="region of interest" description="Disordered" evidence="1">
    <location>
        <begin position="21"/>
        <end position="41"/>
    </location>
</feature>
<feature type="compositionally biased region" description="Low complexity" evidence="1">
    <location>
        <begin position="75"/>
        <end position="94"/>
    </location>
</feature>
<accession>A0ABP9SYG1</accession>
<name>A0ABP9SYG1_9ACTN</name>
<organism evidence="3 4">
    <name type="scientific">Streptomyces thinghirensis</name>
    <dbReference type="NCBI Taxonomy" id="551547"/>
    <lineage>
        <taxon>Bacteria</taxon>
        <taxon>Bacillati</taxon>
        <taxon>Actinomycetota</taxon>
        <taxon>Actinomycetes</taxon>
        <taxon>Kitasatosporales</taxon>
        <taxon>Streptomycetaceae</taxon>
        <taxon>Streptomyces</taxon>
    </lineage>
</organism>
<reference evidence="4" key="1">
    <citation type="journal article" date="2019" name="Int. J. Syst. Evol. Microbiol.">
        <title>The Global Catalogue of Microorganisms (GCM) 10K type strain sequencing project: providing services to taxonomists for standard genome sequencing and annotation.</title>
        <authorList>
            <consortium name="The Broad Institute Genomics Platform"/>
            <consortium name="The Broad Institute Genome Sequencing Center for Infectious Disease"/>
            <person name="Wu L."/>
            <person name="Ma J."/>
        </authorList>
    </citation>
    <scope>NUCLEOTIDE SEQUENCE [LARGE SCALE GENOMIC DNA]</scope>
    <source>
        <strain evidence="4">JCM 18306</strain>
    </source>
</reference>
<feature type="compositionally biased region" description="Gly residues" evidence="1">
    <location>
        <begin position="107"/>
        <end position="118"/>
    </location>
</feature>
<protein>
    <recommendedName>
        <fullName evidence="5">Secreted protein</fullName>
    </recommendedName>
</protein>
<proteinExistence type="predicted"/>
<evidence type="ECO:0000313" key="4">
    <source>
        <dbReference type="Proteomes" id="UP001499878"/>
    </source>
</evidence>
<evidence type="ECO:0000256" key="2">
    <source>
        <dbReference type="SAM" id="SignalP"/>
    </source>
</evidence>
<gene>
    <name evidence="3" type="ORF">GCM10023323_18620</name>
</gene>
<evidence type="ECO:0008006" key="5">
    <source>
        <dbReference type="Google" id="ProtNLM"/>
    </source>
</evidence>
<keyword evidence="4" id="KW-1185">Reference proteome</keyword>